<evidence type="ECO:0000313" key="2">
    <source>
        <dbReference type="EMBL" id="KAG0258536.1"/>
    </source>
</evidence>
<organism evidence="2 3">
    <name type="scientific">Actinomortierella ambigua</name>
    <dbReference type="NCBI Taxonomy" id="1343610"/>
    <lineage>
        <taxon>Eukaryota</taxon>
        <taxon>Fungi</taxon>
        <taxon>Fungi incertae sedis</taxon>
        <taxon>Mucoromycota</taxon>
        <taxon>Mortierellomycotina</taxon>
        <taxon>Mortierellomycetes</taxon>
        <taxon>Mortierellales</taxon>
        <taxon>Mortierellaceae</taxon>
        <taxon>Actinomortierella</taxon>
    </lineage>
</organism>
<comment type="caution">
    <text evidence="2">The sequence shown here is derived from an EMBL/GenBank/DDBJ whole genome shotgun (WGS) entry which is preliminary data.</text>
</comment>
<evidence type="ECO:0000313" key="3">
    <source>
        <dbReference type="Proteomes" id="UP000807716"/>
    </source>
</evidence>
<keyword evidence="1" id="KW-0732">Signal</keyword>
<dbReference type="AlphaFoldDB" id="A0A9P6U3X5"/>
<feature type="signal peptide" evidence="1">
    <location>
        <begin position="1"/>
        <end position="21"/>
    </location>
</feature>
<accession>A0A9P6U3X5</accession>
<dbReference type="EMBL" id="JAAAJB010000321">
    <property type="protein sequence ID" value="KAG0258536.1"/>
    <property type="molecule type" value="Genomic_DNA"/>
</dbReference>
<name>A0A9P6U3X5_9FUNG</name>
<feature type="chain" id="PRO_5040162039" evidence="1">
    <location>
        <begin position="22"/>
        <end position="161"/>
    </location>
</feature>
<sequence>MVRLALLTVLIALVVLSTATALKFDYDVRIYNRAADGWVNGCDEAMYCPMTVEEKSAGPFGTWIINEVDEEVNTVRNQGTKYPVVVLDPDEALGTFVGKVPPAVVRLENVDVSAYRIKDLVTDSYWTRKRNQIFLRPLDPSDDNQIWEFRPAGFDEEFAFW</sequence>
<reference evidence="2" key="1">
    <citation type="journal article" date="2020" name="Fungal Divers.">
        <title>Resolving the Mortierellaceae phylogeny through synthesis of multi-gene phylogenetics and phylogenomics.</title>
        <authorList>
            <person name="Vandepol N."/>
            <person name="Liber J."/>
            <person name="Desiro A."/>
            <person name="Na H."/>
            <person name="Kennedy M."/>
            <person name="Barry K."/>
            <person name="Grigoriev I.V."/>
            <person name="Miller A.N."/>
            <person name="O'Donnell K."/>
            <person name="Stajich J.E."/>
            <person name="Bonito G."/>
        </authorList>
    </citation>
    <scope>NUCLEOTIDE SEQUENCE</scope>
    <source>
        <strain evidence="2">BC1065</strain>
    </source>
</reference>
<evidence type="ECO:0000256" key="1">
    <source>
        <dbReference type="SAM" id="SignalP"/>
    </source>
</evidence>
<keyword evidence="3" id="KW-1185">Reference proteome</keyword>
<protein>
    <submittedName>
        <fullName evidence="2">Uncharacterized protein</fullName>
    </submittedName>
</protein>
<dbReference type="Proteomes" id="UP000807716">
    <property type="component" value="Unassembled WGS sequence"/>
</dbReference>
<gene>
    <name evidence="2" type="ORF">DFQ27_004596</name>
</gene>
<proteinExistence type="predicted"/>